<dbReference type="EMBL" id="BK015977">
    <property type="protein sequence ID" value="DAF88064.1"/>
    <property type="molecule type" value="Genomic_DNA"/>
</dbReference>
<evidence type="ECO:0000313" key="4">
    <source>
        <dbReference type="EMBL" id="DAF88064.1"/>
    </source>
</evidence>
<name>A0A8S5U0R7_9CAUD</name>
<proteinExistence type="inferred from homology"/>
<comment type="similarity">
    <text evidence="3">Belongs to the glycosyl hydrolase 24 family.</text>
</comment>
<keyword evidence="1 3" id="KW-0929">Antimicrobial</keyword>
<keyword evidence="3" id="KW-0378">Hydrolase</keyword>
<dbReference type="GO" id="GO:0031640">
    <property type="term" value="P:killing of cells of another organism"/>
    <property type="evidence" value="ECO:0007669"/>
    <property type="project" value="UniProtKB-KW"/>
</dbReference>
<evidence type="ECO:0000256" key="3">
    <source>
        <dbReference type="RuleBase" id="RU003788"/>
    </source>
</evidence>
<dbReference type="PANTHER" id="PTHR38107:SF3">
    <property type="entry name" value="LYSOZYME RRRD-RELATED"/>
    <property type="match status" value="1"/>
</dbReference>
<protein>
    <recommendedName>
        <fullName evidence="3">Lysozyme</fullName>
        <ecNumber evidence="3">3.2.1.17</ecNumber>
    </recommendedName>
</protein>
<dbReference type="GO" id="GO:0009253">
    <property type="term" value="P:peptidoglycan catabolic process"/>
    <property type="evidence" value="ECO:0007669"/>
    <property type="project" value="InterPro"/>
</dbReference>
<dbReference type="PANTHER" id="PTHR38107">
    <property type="match status" value="1"/>
</dbReference>
<dbReference type="InterPro" id="IPR002196">
    <property type="entry name" value="Glyco_hydro_24"/>
</dbReference>
<dbReference type="Gene3D" id="1.10.530.40">
    <property type="match status" value="1"/>
</dbReference>
<dbReference type="InterPro" id="IPR023346">
    <property type="entry name" value="Lysozyme-like_dom_sf"/>
</dbReference>
<dbReference type="EC" id="3.2.1.17" evidence="3"/>
<keyword evidence="3" id="KW-0326">Glycosidase</keyword>
<accession>A0A8S5U0R7</accession>
<comment type="catalytic activity">
    <reaction evidence="3">
        <text>Hydrolysis of (1-&gt;4)-beta-linkages between N-acetylmuramic acid and N-acetyl-D-glucosamine residues in a peptidoglycan and between N-acetyl-D-glucosamine residues in chitodextrins.</text>
        <dbReference type="EC" id="3.2.1.17"/>
    </reaction>
</comment>
<dbReference type="Pfam" id="PF00959">
    <property type="entry name" value="Phage_lysozyme"/>
    <property type="match status" value="1"/>
</dbReference>
<sequence length="172" mass="19280">MKINHKVPIAILSASVIAIFGIKAEEGYRAKPYHDIGKVATVGHGSTVYEDGSKVKISDPPVSRERADKMLRAHVGKDEAKMKAMLPGVELSQGEYDVYIDFFYNFGAQKFYTSSMRRELLKGNHVAACRALLRYRFAAGRDCSRPSNWGPRGCKGVWTRTEKRYNNCMAAQ</sequence>
<dbReference type="SUPFAM" id="SSF53955">
    <property type="entry name" value="Lysozyme-like"/>
    <property type="match status" value="1"/>
</dbReference>
<reference evidence="4" key="1">
    <citation type="journal article" date="2021" name="Proc. Natl. Acad. Sci. U.S.A.">
        <title>A Catalog of Tens of Thousands of Viruses from Human Metagenomes Reveals Hidden Associations with Chronic Diseases.</title>
        <authorList>
            <person name="Tisza M.J."/>
            <person name="Buck C.B."/>
        </authorList>
    </citation>
    <scope>NUCLEOTIDE SEQUENCE</scope>
    <source>
        <strain evidence="4">CtpWp23</strain>
    </source>
</reference>
<keyword evidence="2 3" id="KW-0081">Bacteriolytic enzyme</keyword>
<dbReference type="InterPro" id="IPR051018">
    <property type="entry name" value="Bacteriophage_GH24"/>
</dbReference>
<dbReference type="GO" id="GO:0042742">
    <property type="term" value="P:defense response to bacterium"/>
    <property type="evidence" value="ECO:0007669"/>
    <property type="project" value="UniProtKB-KW"/>
</dbReference>
<evidence type="ECO:0000256" key="2">
    <source>
        <dbReference type="ARBA" id="ARBA00022638"/>
    </source>
</evidence>
<organism evidence="4">
    <name type="scientific">Podoviridae sp. ctpWp23</name>
    <dbReference type="NCBI Taxonomy" id="2825277"/>
    <lineage>
        <taxon>Viruses</taxon>
        <taxon>Duplodnaviria</taxon>
        <taxon>Heunggongvirae</taxon>
        <taxon>Uroviricota</taxon>
        <taxon>Caudoviricetes</taxon>
    </lineage>
</organism>
<dbReference type="GO" id="GO:0003796">
    <property type="term" value="F:lysozyme activity"/>
    <property type="evidence" value="ECO:0007669"/>
    <property type="project" value="UniProtKB-EC"/>
</dbReference>
<dbReference type="InterPro" id="IPR023347">
    <property type="entry name" value="Lysozyme_dom_sf"/>
</dbReference>
<dbReference type="GO" id="GO:0016998">
    <property type="term" value="P:cell wall macromolecule catabolic process"/>
    <property type="evidence" value="ECO:0007669"/>
    <property type="project" value="InterPro"/>
</dbReference>
<evidence type="ECO:0000256" key="1">
    <source>
        <dbReference type="ARBA" id="ARBA00022529"/>
    </source>
</evidence>